<sequence length="90" mass="10172">MTQIPLPEKYRLHNIFQLPLTPLPLPFSIPSSYRTFLKAKDRVVAKLKRALRAWGRGGVAPLLSFGTGEGGVWMSCECRRCELCRTKSSH</sequence>
<dbReference type="EMBL" id="BPLQ01012194">
    <property type="protein sequence ID" value="GIY63568.1"/>
    <property type="molecule type" value="Genomic_DNA"/>
</dbReference>
<reference evidence="1 2" key="1">
    <citation type="submission" date="2021-06" db="EMBL/GenBank/DDBJ databases">
        <title>Caerostris darwini draft genome.</title>
        <authorList>
            <person name="Kono N."/>
            <person name="Arakawa K."/>
        </authorList>
    </citation>
    <scope>NUCLEOTIDE SEQUENCE [LARGE SCALE GENOMIC DNA]</scope>
</reference>
<organism evidence="1 2">
    <name type="scientific">Caerostris darwini</name>
    <dbReference type="NCBI Taxonomy" id="1538125"/>
    <lineage>
        <taxon>Eukaryota</taxon>
        <taxon>Metazoa</taxon>
        <taxon>Ecdysozoa</taxon>
        <taxon>Arthropoda</taxon>
        <taxon>Chelicerata</taxon>
        <taxon>Arachnida</taxon>
        <taxon>Araneae</taxon>
        <taxon>Araneomorphae</taxon>
        <taxon>Entelegynae</taxon>
        <taxon>Araneoidea</taxon>
        <taxon>Araneidae</taxon>
        <taxon>Caerostris</taxon>
    </lineage>
</organism>
<protein>
    <submittedName>
        <fullName evidence="1">Uncharacterized protein</fullName>
    </submittedName>
</protein>
<accession>A0AAV4V0J9</accession>
<comment type="caution">
    <text evidence="1">The sequence shown here is derived from an EMBL/GenBank/DDBJ whole genome shotgun (WGS) entry which is preliminary data.</text>
</comment>
<evidence type="ECO:0000313" key="2">
    <source>
        <dbReference type="Proteomes" id="UP001054837"/>
    </source>
</evidence>
<dbReference type="AlphaFoldDB" id="A0AAV4V0J9"/>
<name>A0AAV4V0J9_9ARAC</name>
<gene>
    <name evidence="1" type="ORF">CDAR_442311</name>
</gene>
<dbReference type="Proteomes" id="UP001054837">
    <property type="component" value="Unassembled WGS sequence"/>
</dbReference>
<evidence type="ECO:0000313" key="1">
    <source>
        <dbReference type="EMBL" id="GIY63568.1"/>
    </source>
</evidence>
<proteinExistence type="predicted"/>
<keyword evidence="2" id="KW-1185">Reference proteome</keyword>